<evidence type="ECO:0000313" key="2">
    <source>
        <dbReference type="EMBL" id="CAF4008908.1"/>
    </source>
</evidence>
<dbReference type="EMBL" id="CAJOBD010004798">
    <property type="protein sequence ID" value="CAF4008908.1"/>
    <property type="molecule type" value="Genomic_DNA"/>
</dbReference>
<sequence length="99" mass="11343">MAQSLYNMGIVEMVTEDYLLSMSHYKDSLLIQLKSIPNHLQTAQTYLTIGVAYVLHYPVEERSNALENFEKALAVYEKQPLSLSYPYLTQTLILIGEEL</sequence>
<evidence type="ECO:0000313" key="3">
    <source>
        <dbReference type="Proteomes" id="UP000663864"/>
    </source>
</evidence>
<organism evidence="1 3">
    <name type="scientific">Rotaria sordida</name>
    <dbReference type="NCBI Taxonomy" id="392033"/>
    <lineage>
        <taxon>Eukaryota</taxon>
        <taxon>Metazoa</taxon>
        <taxon>Spiralia</taxon>
        <taxon>Gnathifera</taxon>
        <taxon>Rotifera</taxon>
        <taxon>Eurotatoria</taxon>
        <taxon>Bdelloidea</taxon>
        <taxon>Philodinida</taxon>
        <taxon>Philodinidae</taxon>
        <taxon>Rotaria</taxon>
    </lineage>
</organism>
<reference evidence="1" key="1">
    <citation type="submission" date="2021-02" db="EMBL/GenBank/DDBJ databases">
        <authorList>
            <person name="Nowell W R."/>
        </authorList>
    </citation>
    <scope>NUCLEOTIDE SEQUENCE</scope>
</reference>
<accession>A0A815H383</accession>
<dbReference type="Pfam" id="PF13424">
    <property type="entry name" value="TPR_12"/>
    <property type="match status" value="1"/>
</dbReference>
<dbReference type="Gene3D" id="1.25.40.10">
    <property type="entry name" value="Tetratricopeptide repeat domain"/>
    <property type="match status" value="1"/>
</dbReference>
<comment type="caution">
    <text evidence="1">The sequence shown here is derived from an EMBL/GenBank/DDBJ whole genome shotgun (WGS) entry which is preliminary data.</text>
</comment>
<proteinExistence type="predicted"/>
<protein>
    <submittedName>
        <fullName evidence="1">Uncharacterized protein</fullName>
    </submittedName>
</protein>
<dbReference type="AlphaFoldDB" id="A0A815H383"/>
<dbReference type="Proteomes" id="UP000663864">
    <property type="component" value="Unassembled WGS sequence"/>
</dbReference>
<dbReference type="Proteomes" id="UP000663836">
    <property type="component" value="Unassembled WGS sequence"/>
</dbReference>
<dbReference type="InterPro" id="IPR011990">
    <property type="entry name" value="TPR-like_helical_dom_sf"/>
</dbReference>
<gene>
    <name evidence="2" type="ORF">JBS370_LOCUS26719</name>
    <name evidence="1" type="ORF">ZHD862_LOCUS30328</name>
</gene>
<evidence type="ECO:0000313" key="1">
    <source>
        <dbReference type="EMBL" id="CAF1346513.1"/>
    </source>
</evidence>
<name>A0A815H383_9BILA</name>
<dbReference type="SUPFAM" id="SSF48452">
    <property type="entry name" value="TPR-like"/>
    <property type="match status" value="1"/>
</dbReference>
<dbReference type="EMBL" id="CAJNOT010002836">
    <property type="protein sequence ID" value="CAF1346513.1"/>
    <property type="molecule type" value="Genomic_DNA"/>
</dbReference>